<feature type="compositionally biased region" description="Polar residues" evidence="1">
    <location>
        <begin position="29"/>
        <end position="40"/>
    </location>
</feature>
<dbReference type="Proteomes" id="UP000242875">
    <property type="component" value="Unassembled WGS sequence"/>
</dbReference>
<proteinExistence type="predicted"/>
<comment type="caution">
    <text evidence="3">The sequence shown here is derived from an EMBL/GenBank/DDBJ whole genome shotgun (WGS) entry which is preliminary data.</text>
</comment>
<evidence type="ECO:0000313" key="3">
    <source>
        <dbReference type="EMBL" id="OZJ01522.1"/>
    </source>
</evidence>
<dbReference type="Pfam" id="PF03168">
    <property type="entry name" value="LEA_2"/>
    <property type="match status" value="1"/>
</dbReference>
<evidence type="ECO:0000256" key="1">
    <source>
        <dbReference type="SAM" id="MobiDB-lite"/>
    </source>
</evidence>
<feature type="domain" description="Late embryogenesis abundant protein LEA-2 subgroup" evidence="2">
    <location>
        <begin position="156"/>
        <end position="250"/>
    </location>
</feature>
<dbReference type="EMBL" id="MVBO01000320">
    <property type="protein sequence ID" value="OZJ01522.1"/>
    <property type="molecule type" value="Genomic_DNA"/>
</dbReference>
<evidence type="ECO:0000259" key="2">
    <source>
        <dbReference type="Pfam" id="PF03168"/>
    </source>
</evidence>
<organism evidence="3 4">
    <name type="scientific">Bifiguratus adelaidae</name>
    <dbReference type="NCBI Taxonomy" id="1938954"/>
    <lineage>
        <taxon>Eukaryota</taxon>
        <taxon>Fungi</taxon>
        <taxon>Fungi incertae sedis</taxon>
        <taxon>Mucoromycota</taxon>
        <taxon>Mucoromycotina</taxon>
        <taxon>Endogonomycetes</taxon>
        <taxon>Endogonales</taxon>
        <taxon>Endogonales incertae sedis</taxon>
        <taxon>Bifiguratus</taxon>
    </lineage>
</organism>
<keyword evidence="4" id="KW-1185">Reference proteome</keyword>
<feature type="region of interest" description="Disordered" evidence="1">
    <location>
        <begin position="1"/>
        <end position="55"/>
    </location>
</feature>
<dbReference type="SUPFAM" id="SSF117070">
    <property type="entry name" value="LEA14-like"/>
    <property type="match status" value="1"/>
</dbReference>
<dbReference type="AlphaFoldDB" id="A0A261XT31"/>
<protein>
    <recommendedName>
        <fullName evidence="2">Late embryogenesis abundant protein LEA-2 subgroup domain-containing protein</fullName>
    </recommendedName>
</protein>
<accession>A0A261XT31</accession>
<dbReference type="InterPro" id="IPR004864">
    <property type="entry name" value="LEA_2"/>
</dbReference>
<name>A0A261XT31_9FUNG</name>
<reference evidence="3 4" key="1">
    <citation type="journal article" date="2017" name="Mycologia">
        <title>Bifiguratus adelaidae, gen. et sp. nov., a new member of Mucoromycotina in endophytic and soil-dwelling habitats.</title>
        <authorList>
            <person name="Torres-Cruz T.J."/>
            <person name="Billingsley Tobias T.L."/>
            <person name="Almatruk M."/>
            <person name="Hesse C."/>
            <person name="Kuske C.R."/>
            <person name="Desiro A."/>
            <person name="Benucci G.M."/>
            <person name="Bonito G."/>
            <person name="Stajich J.E."/>
            <person name="Dunlap C."/>
            <person name="Arnold A.E."/>
            <person name="Porras-Alfaro A."/>
        </authorList>
    </citation>
    <scope>NUCLEOTIDE SEQUENCE [LARGE SCALE GENOMIC DNA]</scope>
    <source>
        <strain evidence="3 4">AZ0501</strain>
    </source>
</reference>
<feature type="region of interest" description="Disordered" evidence="1">
    <location>
        <begin position="74"/>
        <end position="103"/>
    </location>
</feature>
<gene>
    <name evidence="3" type="ORF">BZG36_05462</name>
</gene>
<feature type="compositionally biased region" description="Pro residues" evidence="1">
    <location>
        <begin position="13"/>
        <end position="25"/>
    </location>
</feature>
<dbReference type="Gene3D" id="2.60.40.1820">
    <property type="match status" value="1"/>
</dbReference>
<sequence length="296" mass="31478">MTSYRSTFAHPHSSPPMDPPPPVPPHQYIDSQNSHGTPSPSFDARDRDLGAVYGTPPSDVALTEHQGYVGGYLPANPGHNGYTQQYNYSDDEDENQHALSPYQDEKDIPRPIIAGTFKAPTTKFEGVTNNPNASLPEFQVTGLNSFNVNLGLQVFVQNPNIIGATFDTVTAKAYYPISGQQKPIGGGTLDNVNIGAHSSQNITFPFTLNVNGTQDSDVLNDLATKCGLFGGAQQQLTVDYTITLGLKILFIPINPSFSSSASFACPITSADFSKIQLPSAVQSAVNSLQTGGGLGG</sequence>
<evidence type="ECO:0000313" key="4">
    <source>
        <dbReference type="Proteomes" id="UP000242875"/>
    </source>
</evidence>
<dbReference type="OrthoDB" id="20273at2759"/>